<evidence type="ECO:0000313" key="2">
    <source>
        <dbReference type="EMBL" id="KAG0249071.1"/>
    </source>
</evidence>
<proteinExistence type="predicted"/>
<evidence type="ECO:0000313" key="3">
    <source>
        <dbReference type="Proteomes" id="UP000807716"/>
    </source>
</evidence>
<comment type="caution">
    <text evidence="2">The sequence shown here is derived from an EMBL/GenBank/DDBJ whole genome shotgun (WGS) entry which is preliminary data.</text>
</comment>
<feature type="region of interest" description="Disordered" evidence="1">
    <location>
        <begin position="1"/>
        <end position="26"/>
    </location>
</feature>
<dbReference type="Proteomes" id="UP000807716">
    <property type="component" value="Unassembled WGS sequence"/>
</dbReference>
<protein>
    <submittedName>
        <fullName evidence="2">Uncharacterized protein</fullName>
    </submittedName>
</protein>
<dbReference type="AlphaFoldDB" id="A0A9P6PNV8"/>
<organism evidence="2 3">
    <name type="scientific">Actinomortierella ambigua</name>
    <dbReference type="NCBI Taxonomy" id="1343610"/>
    <lineage>
        <taxon>Eukaryota</taxon>
        <taxon>Fungi</taxon>
        <taxon>Fungi incertae sedis</taxon>
        <taxon>Mucoromycota</taxon>
        <taxon>Mortierellomycotina</taxon>
        <taxon>Mortierellomycetes</taxon>
        <taxon>Mortierellales</taxon>
        <taxon>Mortierellaceae</taxon>
        <taxon>Actinomortierella</taxon>
    </lineage>
</organism>
<gene>
    <name evidence="2" type="ORF">DFQ27_000379</name>
</gene>
<reference evidence="2" key="1">
    <citation type="journal article" date="2020" name="Fungal Divers.">
        <title>Resolving the Mortierellaceae phylogeny through synthesis of multi-gene phylogenetics and phylogenomics.</title>
        <authorList>
            <person name="Vandepol N."/>
            <person name="Liber J."/>
            <person name="Desiro A."/>
            <person name="Na H."/>
            <person name="Kennedy M."/>
            <person name="Barry K."/>
            <person name="Grigoriev I.V."/>
            <person name="Miller A.N."/>
            <person name="O'Donnell K."/>
            <person name="Stajich J.E."/>
            <person name="Bonito G."/>
        </authorList>
    </citation>
    <scope>NUCLEOTIDE SEQUENCE</scope>
    <source>
        <strain evidence="2">BC1065</strain>
    </source>
</reference>
<name>A0A9P6PNV8_9FUNG</name>
<keyword evidence="3" id="KW-1185">Reference proteome</keyword>
<accession>A0A9P6PNV8</accession>
<sequence>MADHQLTQDGDRGIEQSATKVNKREASVDTTWSFVRTASTIAGIPTRIMEIQIDGHRGRKAEANQKDGRQSTARKADGIGLYQDQQIYVAEAAQ</sequence>
<evidence type="ECO:0000256" key="1">
    <source>
        <dbReference type="SAM" id="MobiDB-lite"/>
    </source>
</evidence>
<feature type="non-terminal residue" evidence="2">
    <location>
        <position position="94"/>
    </location>
</feature>
<dbReference type="EMBL" id="JAAAJB010001088">
    <property type="protein sequence ID" value="KAG0249071.1"/>
    <property type="molecule type" value="Genomic_DNA"/>
</dbReference>
<dbReference type="OrthoDB" id="2402888at2759"/>